<dbReference type="InterPro" id="IPR001173">
    <property type="entry name" value="Glyco_trans_2-like"/>
</dbReference>
<dbReference type="EMBL" id="BSNC01000003">
    <property type="protein sequence ID" value="GLP95565.1"/>
    <property type="molecule type" value="Genomic_DNA"/>
</dbReference>
<organism evidence="2 3">
    <name type="scientific">Paraferrimonas sedimenticola</name>
    <dbReference type="NCBI Taxonomy" id="375674"/>
    <lineage>
        <taxon>Bacteria</taxon>
        <taxon>Pseudomonadati</taxon>
        <taxon>Pseudomonadota</taxon>
        <taxon>Gammaproteobacteria</taxon>
        <taxon>Alteromonadales</taxon>
        <taxon>Ferrimonadaceae</taxon>
        <taxon>Paraferrimonas</taxon>
    </lineage>
</organism>
<dbReference type="InterPro" id="IPR029044">
    <property type="entry name" value="Nucleotide-diphossugar_trans"/>
</dbReference>
<feature type="domain" description="Glycosyltransferase 2-like" evidence="1">
    <location>
        <begin position="53"/>
        <end position="167"/>
    </location>
</feature>
<accession>A0AA37RTX8</accession>
<dbReference type="GO" id="GO:0016758">
    <property type="term" value="F:hexosyltransferase activity"/>
    <property type="evidence" value="ECO:0007669"/>
    <property type="project" value="UniProtKB-ARBA"/>
</dbReference>
<dbReference type="Gene3D" id="3.90.550.10">
    <property type="entry name" value="Spore Coat Polysaccharide Biosynthesis Protein SpsA, Chain A"/>
    <property type="match status" value="1"/>
</dbReference>
<dbReference type="AlphaFoldDB" id="A0AA37RTX8"/>
<sequence>MLKLISRTLLLPIAWVMDWWSLRQHPKPHAPAPSPLRASKPMRKARDQNILVSVVIPVYGVEKYLRACLDSLLLQPLDEKYQDKLEIILVHDASPDSSLAIMESHPQRHRFRIVNHQQNQGIAATRNTGLSEAVGEYILFFDSDDVLKPGILNQFMVQAESGEAQVVESYNHPIATDELDRLQLKSFSREQAFGGPSPLYTDFESIKTNLSGFAWGKLWHHSLWHDCEFPDGLLFEDSIISNALVYRVKSLRHLRTASAFYRSNPKSIVRQRITPKHGWHHCYSLQAGWQLYQSANSTQANTYYQQLFDELGHYLRIRTKGLTFASTQSMLAFADQLLCEVETQLNPSIGLTPKQRLQRWAIAKHRVNLWFLTAFRER</sequence>
<protein>
    <recommendedName>
        <fullName evidence="1">Glycosyltransferase 2-like domain-containing protein</fullName>
    </recommendedName>
</protein>
<dbReference type="PANTHER" id="PTHR22916">
    <property type="entry name" value="GLYCOSYLTRANSFERASE"/>
    <property type="match status" value="1"/>
</dbReference>
<proteinExistence type="predicted"/>
<evidence type="ECO:0000313" key="2">
    <source>
        <dbReference type="EMBL" id="GLP95565.1"/>
    </source>
</evidence>
<dbReference type="Proteomes" id="UP001161422">
    <property type="component" value="Unassembled WGS sequence"/>
</dbReference>
<gene>
    <name evidence="2" type="ORF">GCM10007895_08710</name>
</gene>
<dbReference type="SUPFAM" id="SSF53448">
    <property type="entry name" value="Nucleotide-diphospho-sugar transferases"/>
    <property type="match status" value="1"/>
</dbReference>
<reference evidence="2" key="2">
    <citation type="submission" date="2023-01" db="EMBL/GenBank/DDBJ databases">
        <title>Draft genome sequence of Paraferrimonas sedimenticola strain NBRC 101628.</title>
        <authorList>
            <person name="Sun Q."/>
            <person name="Mori K."/>
        </authorList>
    </citation>
    <scope>NUCLEOTIDE SEQUENCE</scope>
    <source>
        <strain evidence="2">NBRC 101628</strain>
    </source>
</reference>
<keyword evidence="3" id="KW-1185">Reference proteome</keyword>
<dbReference type="Pfam" id="PF00535">
    <property type="entry name" value="Glycos_transf_2"/>
    <property type="match status" value="1"/>
</dbReference>
<dbReference type="CDD" id="cd00761">
    <property type="entry name" value="Glyco_tranf_GTA_type"/>
    <property type="match status" value="1"/>
</dbReference>
<reference evidence="2" key="1">
    <citation type="journal article" date="2014" name="Int. J. Syst. Evol. Microbiol.">
        <title>Complete genome sequence of Corynebacterium casei LMG S-19264T (=DSM 44701T), isolated from a smear-ripened cheese.</title>
        <authorList>
            <consortium name="US DOE Joint Genome Institute (JGI-PGF)"/>
            <person name="Walter F."/>
            <person name="Albersmeier A."/>
            <person name="Kalinowski J."/>
            <person name="Ruckert C."/>
        </authorList>
    </citation>
    <scope>NUCLEOTIDE SEQUENCE</scope>
    <source>
        <strain evidence="2">NBRC 101628</strain>
    </source>
</reference>
<name>A0AA37RTX8_9GAMM</name>
<evidence type="ECO:0000259" key="1">
    <source>
        <dbReference type="Pfam" id="PF00535"/>
    </source>
</evidence>
<dbReference type="RefSeq" id="WP_095505562.1">
    <property type="nucleotide sequence ID" value="NZ_BSNC01000003.1"/>
</dbReference>
<comment type="caution">
    <text evidence="2">The sequence shown here is derived from an EMBL/GenBank/DDBJ whole genome shotgun (WGS) entry which is preliminary data.</text>
</comment>
<dbReference type="PANTHER" id="PTHR22916:SF3">
    <property type="entry name" value="UDP-GLCNAC:BETAGAL BETA-1,3-N-ACETYLGLUCOSAMINYLTRANSFERASE-LIKE PROTEIN 1"/>
    <property type="match status" value="1"/>
</dbReference>
<evidence type="ECO:0000313" key="3">
    <source>
        <dbReference type="Proteomes" id="UP001161422"/>
    </source>
</evidence>